<proteinExistence type="predicted"/>
<name>B9Y414_9FIRM</name>
<dbReference type="Proteomes" id="UP000005950">
    <property type="component" value="Unassembled WGS sequence"/>
</dbReference>
<dbReference type="InterPro" id="IPR016195">
    <property type="entry name" value="Pol/histidinol_Pase-like"/>
</dbReference>
<sequence>MKTNKGGTMEHFKSTSVEITDIWQSSCQYPDVTVNSKNEVFAVWEKYLDHTEVIRFAQMIDRHPHNEVQISGSGLALRPSLHTFNDRVITAWSEFENGVWKLCVREYQDGVFGAIQVIDEGEALFYPSVKDDGTHPVVVYNRQGVGFSDTIVATLGETVTLEKVNTAVKTYRPCFDHDGKGHCFVAYDLYNGVNYDVVVRVKIDGQWSEEVKLNQTAIYSTHPVMTRVGQKVTIAWYENGKHCYFSNNVIDVEVKDGQVVTSHYAVLTENRNWYNNIDITANTQGYTVVTYTWGKYNAIVRVRDLEGVWSEPVVITYNDSQCAVRPHIALDESNVLHYIWQFGNKNGHMHRYASIVYNEVALDVLPQFYDLEIEKKIDQFVQPIPAEKALDSRSEEEVAAWLKKNGYENLTLTFGDIHGQSNLSDALGEIDQYYHYAIKDANMDFCALTDHDDYPDIATDSEWEWNRTTRNLFNGEKNFAVLLAYEWTSNEYKHDFGHKNVYYPSSTGGLYRSTDPEGNNPTVLFASIKKDGGQCIPHHPAANWGLVSAATDWDYHDPEVQRVVEIFSRHADYEKFENQSKYTKNIMKFERHCAQDALARGYHLGFIAGSDSHQMEHGIEGGILGAFVPTLTSENVWNAIYNRFTYGTSGARILASLKIGSHHMGEEIMIPAGEAVKLDVSVLAVNEIRTVQIIKNNEVLVEMEGCGCAMDFTVEDSERGEEDFYYLRVEQIDDHCAWCSPIWVTRG</sequence>
<dbReference type="SUPFAM" id="SSF89550">
    <property type="entry name" value="PHP domain-like"/>
    <property type="match status" value="1"/>
</dbReference>
<dbReference type="AlphaFoldDB" id="B9Y414"/>
<evidence type="ECO:0000313" key="1">
    <source>
        <dbReference type="EMBL" id="EEF69272.1"/>
    </source>
</evidence>
<dbReference type="eggNOG" id="COG4692">
    <property type="taxonomic scope" value="Bacteria"/>
</dbReference>
<protein>
    <recommendedName>
        <fullName evidence="3">DUF3604 domain-containing protein</fullName>
    </recommendedName>
</protein>
<dbReference type="EMBL" id="ACCF01000040">
    <property type="protein sequence ID" value="EEF69272.1"/>
    <property type="molecule type" value="Genomic_DNA"/>
</dbReference>
<dbReference type="NCBIfam" id="NF038032">
    <property type="entry name" value="CehA_McbA_metalo"/>
    <property type="match status" value="1"/>
</dbReference>
<organism evidence="1 2">
    <name type="scientific">Holdemania filiformis DSM 12042</name>
    <dbReference type="NCBI Taxonomy" id="545696"/>
    <lineage>
        <taxon>Bacteria</taxon>
        <taxon>Bacillati</taxon>
        <taxon>Bacillota</taxon>
        <taxon>Erysipelotrichia</taxon>
        <taxon>Erysipelotrichales</taxon>
        <taxon>Erysipelotrichaceae</taxon>
        <taxon>Holdemania</taxon>
    </lineage>
</organism>
<evidence type="ECO:0000313" key="2">
    <source>
        <dbReference type="Proteomes" id="UP000005950"/>
    </source>
</evidence>
<accession>B9Y414</accession>
<comment type="caution">
    <text evidence="1">The sequence shown here is derived from an EMBL/GenBank/DDBJ whole genome shotgun (WGS) entry which is preliminary data.</text>
</comment>
<dbReference type="STRING" id="545696.HOLDEFILI_00545"/>
<reference evidence="1 2" key="1">
    <citation type="submission" date="2008-12" db="EMBL/GenBank/DDBJ databases">
        <authorList>
            <person name="Fulton L."/>
            <person name="Clifton S."/>
            <person name="Fulton B."/>
            <person name="Xu J."/>
            <person name="Minx P."/>
            <person name="Pepin K.H."/>
            <person name="Johnson M."/>
            <person name="Bhonagiri V."/>
            <person name="Nash W.E."/>
            <person name="Mardis E.R."/>
            <person name="Wilson R.K."/>
        </authorList>
    </citation>
    <scope>NUCLEOTIDE SEQUENCE [LARGE SCALE GENOMIC DNA]</scope>
    <source>
        <strain evidence="1 2">DSM 12042</strain>
    </source>
</reference>
<dbReference type="Gene3D" id="3.20.20.140">
    <property type="entry name" value="Metal-dependent hydrolases"/>
    <property type="match status" value="1"/>
</dbReference>
<dbReference type="HOGENOM" id="CLU_376335_0_0_9"/>
<evidence type="ECO:0008006" key="3">
    <source>
        <dbReference type="Google" id="ProtNLM"/>
    </source>
</evidence>
<reference evidence="1 2" key="2">
    <citation type="submission" date="2009-02" db="EMBL/GenBank/DDBJ databases">
        <title>Draft genome sequence of Holdemania filiformis DSM 12042.</title>
        <authorList>
            <person name="Sudarsanam P."/>
            <person name="Ley R."/>
            <person name="Guruge J."/>
            <person name="Turnbaugh P.J."/>
            <person name="Mahowald M."/>
            <person name="Liep D."/>
            <person name="Gordon J."/>
        </authorList>
    </citation>
    <scope>NUCLEOTIDE SEQUENCE [LARGE SCALE GENOMIC DNA]</scope>
    <source>
        <strain evidence="1 2">DSM 12042</strain>
    </source>
</reference>
<gene>
    <name evidence="1" type="ORF">HOLDEFILI_00545</name>
</gene>